<comment type="caution">
    <text evidence="4">The sequence shown here is derived from an EMBL/GenBank/DDBJ whole genome shotgun (WGS) entry which is preliminary data.</text>
</comment>
<proteinExistence type="predicted"/>
<dbReference type="AlphaFoldDB" id="A0A6I1ML83"/>
<dbReference type="GO" id="GO:0016301">
    <property type="term" value="F:kinase activity"/>
    <property type="evidence" value="ECO:0007669"/>
    <property type="project" value="UniProtKB-KW"/>
</dbReference>
<dbReference type="CDD" id="cd01941">
    <property type="entry name" value="YeiC_kinase_like"/>
    <property type="match status" value="1"/>
</dbReference>
<dbReference type="InterPro" id="IPR011611">
    <property type="entry name" value="PfkB_dom"/>
</dbReference>
<dbReference type="EMBL" id="WHJC01000049">
    <property type="protein sequence ID" value="MPQ43218.1"/>
    <property type="molecule type" value="Genomic_DNA"/>
</dbReference>
<evidence type="ECO:0000256" key="1">
    <source>
        <dbReference type="ARBA" id="ARBA00022679"/>
    </source>
</evidence>
<evidence type="ECO:0000313" key="4">
    <source>
        <dbReference type="EMBL" id="MPQ43218.1"/>
    </source>
</evidence>
<dbReference type="PANTHER" id="PTHR10584:SF166">
    <property type="entry name" value="RIBOKINASE"/>
    <property type="match status" value="1"/>
</dbReference>
<organism evidence="4 5">
    <name type="scientific">Clostridium tarantellae</name>
    <dbReference type="NCBI Taxonomy" id="39493"/>
    <lineage>
        <taxon>Bacteria</taxon>
        <taxon>Bacillati</taxon>
        <taxon>Bacillota</taxon>
        <taxon>Clostridia</taxon>
        <taxon>Eubacteriales</taxon>
        <taxon>Clostridiaceae</taxon>
        <taxon>Clostridium</taxon>
    </lineage>
</organism>
<dbReference type="SUPFAM" id="SSF53613">
    <property type="entry name" value="Ribokinase-like"/>
    <property type="match status" value="1"/>
</dbReference>
<name>A0A6I1ML83_9CLOT</name>
<feature type="domain" description="Carbohydrate kinase PfkB" evidence="3">
    <location>
        <begin position="8"/>
        <end position="296"/>
    </location>
</feature>
<evidence type="ECO:0000259" key="3">
    <source>
        <dbReference type="Pfam" id="PF00294"/>
    </source>
</evidence>
<evidence type="ECO:0000313" key="5">
    <source>
        <dbReference type="Proteomes" id="UP000430345"/>
    </source>
</evidence>
<sequence>MNLRKEPYLLVLGASVVDIFGFCGANYRPYNSTPGNVKMSFGGVCRNIAENMARVGANIKFISMLGDDESGRSIIEHSKKIGYNMEDSMIIENGSTPTYLAILDENGEMVSAIADMKSIDALNTDFIDSKSEIIKNSEYTVLDSDNPVIMEYLLTNFKEHTNFILDPVSSEKAGWVKHLIKHFHTIKPNRHEAEILAGFPITDSEDLIKASNYFRSLGVEKVFISLDAEGIFYNDGKSCGKIKANDVKVKNVTGAGDSFVAGLGYGYMNNLSIEETVKFAIAMSVITIAHEETIHPNMSLSEVEKQLDLIKWTQEVYVINK</sequence>
<evidence type="ECO:0000256" key="2">
    <source>
        <dbReference type="ARBA" id="ARBA00022777"/>
    </source>
</evidence>
<dbReference type="Gene3D" id="3.40.1190.20">
    <property type="match status" value="1"/>
</dbReference>
<reference evidence="4 5" key="1">
    <citation type="submission" date="2019-10" db="EMBL/GenBank/DDBJ databases">
        <title>The Genome Sequence of Clostridium tarantellae Isolated from Fish Brain.</title>
        <authorList>
            <person name="Bano L."/>
            <person name="Kiel M."/>
            <person name="Sales G."/>
            <person name="Doxey A.C."/>
            <person name="Mansfield M.J."/>
            <person name="Schiavone M."/>
            <person name="Rossetto O."/>
            <person name="Pirazzini M."/>
            <person name="Dobrindt U."/>
            <person name="Montecucco C."/>
        </authorList>
    </citation>
    <scope>NUCLEOTIDE SEQUENCE [LARGE SCALE GENOMIC DNA]</scope>
    <source>
        <strain evidence="4 5">DSM 3997</strain>
    </source>
</reference>
<gene>
    <name evidence="4" type="ORF">GBZ86_05505</name>
</gene>
<dbReference type="OrthoDB" id="9806249at2"/>
<dbReference type="Proteomes" id="UP000430345">
    <property type="component" value="Unassembled WGS sequence"/>
</dbReference>
<dbReference type="PANTHER" id="PTHR10584">
    <property type="entry name" value="SUGAR KINASE"/>
    <property type="match status" value="1"/>
</dbReference>
<keyword evidence="1" id="KW-0808">Transferase</keyword>
<keyword evidence="2 4" id="KW-0418">Kinase</keyword>
<accession>A0A6I1ML83</accession>
<dbReference type="Pfam" id="PF00294">
    <property type="entry name" value="PfkB"/>
    <property type="match status" value="1"/>
</dbReference>
<dbReference type="InterPro" id="IPR029056">
    <property type="entry name" value="Ribokinase-like"/>
</dbReference>
<dbReference type="RefSeq" id="WP_152888542.1">
    <property type="nucleotide sequence ID" value="NZ_WHJC01000049.1"/>
</dbReference>
<protein>
    <submittedName>
        <fullName evidence="4">Kinase</fullName>
    </submittedName>
</protein>
<keyword evidence="5" id="KW-1185">Reference proteome</keyword>